<evidence type="ECO:0000256" key="2">
    <source>
        <dbReference type="ARBA" id="ARBA00006669"/>
    </source>
</evidence>
<evidence type="ECO:0000256" key="6">
    <source>
        <dbReference type="ARBA" id="ARBA00022989"/>
    </source>
</evidence>
<name>A0A249K9J3_9ACTN</name>
<evidence type="ECO:0000256" key="8">
    <source>
        <dbReference type="SAM" id="Phobius"/>
    </source>
</evidence>
<dbReference type="PANTHER" id="PTHR36122:SF2">
    <property type="entry name" value="NICOTINAMIDE RIBOSIDE TRANSPORTER PNUC"/>
    <property type="match status" value="1"/>
</dbReference>
<evidence type="ECO:0000256" key="1">
    <source>
        <dbReference type="ARBA" id="ARBA00004651"/>
    </source>
</evidence>
<dbReference type="AlphaFoldDB" id="A0A249K9J3"/>
<keyword evidence="7 8" id="KW-0472">Membrane</keyword>
<accession>A0A249K9J3</accession>
<dbReference type="KEGG" id="nhi:B1s21160_03825"/>
<feature type="transmembrane region" description="Helical" evidence="8">
    <location>
        <begin position="35"/>
        <end position="63"/>
    </location>
</feature>
<comment type="subcellular location">
    <subcellularLocation>
        <location evidence="1">Cell membrane</location>
        <topology evidence="1">Multi-pass membrane protein</topology>
    </subcellularLocation>
</comment>
<dbReference type="InterPro" id="IPR006419">
    <property type="entry name" value="NMN_transpt_PnuC"/>
</dbReference>
<gene>
    <name evidence="9" type="ORF">B1s21160_03825</name>
</gene>
<reference evidence="9 10" key="1">
    <citation type="submission" date="2016-07" db="EMBL/GenBank/DDBJ databases">
        <title>High microdiversification within the ubiquitous acI lineage of Actinobacteria.</title>
        <authorList>
            <person name="Neuenschwander S.M."/>
            <person name="Salcher M."/>
            <person name="Ghai R."/>
            <person name="Pernthaler J."/>
        </authorList>
    </citation>
    <scope>NUCLEOTIDE SEQUENCE [LARGE SCALE GENOMIC DNA]</scope>
    <source>
        <strain evidence="9">MMS-21-160</strain>
    </source>
</reference>
<dbReference type="GO" id="GO:0005886">
    <property type="term" value="C:plasma membrane"/>
    <property type="evidence" value="ECO:0007669"/>
    <property type="project" value="UniProtKB-SubCell"/>
</dbReference>
<protein>
    <submittedName>
        <fullName evidence="9">Nicotinamide mononucleotide transporter</fullName>
    </submittedName>
</protein>
<evidence type="ECO:0000256" key="5">
    <source>
        <dbReference type="ARBA" id="ARBA00022692"/>
    </source>
</evidence>
<dbReference type="GO" id="GO:0034257">
    <property type="term" value="F:nicotinamide riboside transmembrane transporter activity"/>
    <property type="evidence" value="ECO:0007669"/>
    <property type="project" value="InterPro"/>
</dbReference>
<evidence type="ECO:0000256" key="3">
    <source>
        <dbReference type="ARBA" id="ARBA00022448"/>
    </source>
</evidence>
<comment type="similarity">
    <text evidence="2">Belongs to the nicotinamide ribonucleoside (NR) uptake permease (TC 4.B.1) family.</text>
</comment>
<dbReference type="EMBL" id="CP016771">
    <property type="protein sequence ID" value="ASY13451.1"/>
    <property type="molecule type" value="Genomic_DNA"/>
</dbReference>
<organism evidence="9 10">
    <name type="scientific">Candidatus Nanopelagicus hibericus</name>
    <dbReference type="NCBI Taxonomy" id="1884915"/>
    <lineage>
        <taxon>Bacteria</taxon>
        <taxon>Bacillati</taxon>
        <taxon>Actinomycetota</taxon>
        <taxon>Actinomycetes</taxon>
        <taxon>Candidatus Nanopelagicales</taxon>
        <taxon>Candidatus Nanopelagicaceae</taxon>
        <taxon>Candidatus Nanopelagicus</taxon>
    </lineage>
</organism>
<dbReference type="OrthoDB" id="9791248at2"/>
<keyword evidence="10" id="KW-1185">Reference proteome</keyword>
<evidence type="ECO:0000256" key="4">
    <source>
        <dbReference type="ARBA" id="ARBA00022475"/>
    </source>
</evidence>
<keyword evidence="3" id="KW-0813">Transport</keyword>
<feature type="transmembrane region" description="Helical" evidence="8">
    <location>
        <begin position="150"/>
        <end position="171"/>
    </location>
</feature>
<sequence>MSLLEIFAFLTSLAGVSLGVLGPRITWIFWNLGSLLYAALFFQSSYYASAALQFLFIAGGVWGWFGWGPKGAKPRKSTDRERIFLVTSLIVFSITLWPFLLYIGATSSAIESFGFVGSVIAQLLMVWQRFEAWPIWFIVDLAYTYQYFSGGLYLTAFLYLIFTGIAVWGWVRWRREAEKTIND</sequence>
<evidence type="ECO:0000256" key="7">
    <source>
        <dbReference type="ARBA" id="ARBA00023136"/>
    </source>
</evidence>
<keyword evidence="5 8" id="KW-0812">Transmembrane</keyword>
<dbReference type="Proteomes" id="UP000217171">
    <property type="component" value="Chromosome"/>
</dbReference>
<evidence type="ECO:0000313" key="10">
    <source>
        <dbReference type="Proteomes" id="UP000217171"/>
    </source>
</evidence>
<keyword evidence="4" id="KW-1003">Cell membrane</keyword>
<proteinExistence type="inferred from homology"/>
<feature type="transmembrane region" description="Helical" evidence="8">
    <location>
        <begin position="6"/>
        <end position="23"/>
    </location>
</feature>
<dbReference type="NCBIfam" id="TIGR01528">
    <property type="entry name" value="NMN_trans_PnuC"/>
    <property type="match status" value="1"/>
</dbReference>
<keyword evidence="6 8" id="KW-1133">Transmembrane helix</keyword>
<dbReference type="PANTHER" id="PTHR36122">
    <property type="entry name" value="NICOTINAMIDE RIBOSIDE TRANSPORTER PNUC"/>
    <property type="match status" value="1"/>
</dbReference>
<dbReference type="Pfam" id="PF04973">
    <property type="entry name" value="NMN_transporter"/>
    <property type="match status" value="1"/>
</dbReference>
<evidence type="ECO:0000313" key="9">
    <source>
        <dbReference type="EMBL" id="ASY13451.1"/>
    </source>
</evidence>
<feature type="transmembrane region" description="Helical" evidence="8">
    <location>
        <begin position="83"/>
        <end position="105"/>
    </location>
</feature>
<dbReference type="RefSeq" id="WP_095672483.1">
    <property type="nucleotide sequence ID" value="NZ_CP016771.1"/>
</dbReference>